<comment type="cofactor">
    <cofactor evidence="1">
        <name>Ca(2+)</name>
        <dbReference type="ChEBI" id="CHEBI:29108"/>
    </cofactor>
</comment>
<keyword evidence="3" id="KW-0378">Hydrolase</keyword>
<dbReference type="Gene3D" id="2.120.10.100">
    <property type="entry name" value="Apyrase"/>
    <property type="match status" value="1"/>
</dbReference>
<reference evidence="6 7" key="1">
    <citation type="submission" date="2018-09" db="EMBL/GenBank/DDBJ databases">
        <title>Marinorhizobium profundi gen. nov., sp. nov., isolated from a deep-sea sediment sample from the New Britain Trench and proposal of Marinorhizobiaceae fam. nov. in the order Rhizobiales of the class Alphaproteobacteria.</title>
        <authorList>
            <person name="Cao J."/>
        </authorList>
    </citation>
    <scope>NUCLEOTIDE SEQUENCE [LARGE SCALE GENOMIC DNA]</scope>
    <source>
        <strain evidence="6 7">WS11</strain>
    </source>
</reference>
<dbReference type="RefSeq" id="WP_126009774.1">
    <property type="nucleotide sequence ID" value="NZ_CP032509.1"/>
</dbReference>
<dbReference type="AlphaFoldDB" id="A0A3Q8XPW4"/>
<evidence type="ECO:0000313" key="6">
    <source>
        <dbReference type="EMBL" id="AZN71460.1"/>
    </source>
</evidence>
<evidence type="ECO:0000256" key="1">
    <source>
        <dbReference type="ARBA" id="ARBA00001913"/>
    </source>
</evidence>
<keyword evidence="7" id="KW-1185">Reference proteome</keyword>
<dbReference type="SUPFAM" id="SSF101887">
    <property type="entry name" value="Apyrase"/>
    <property type="match status" value="1"/>
</dbReference>
<proteinExistence type="inferred from homology"/>
<dbReference type="GO" id="GO:0005509">
    <property type="term" value="F:calcium ion binding"/>
    <property type="evidence" value="ECO:0007669"/>
    <property type="project" value="InterPro"/>
</dbReference>
<evidence type="ECO:0000256" key="3">
    <source>
        <dbReference type="ARBA" id="ARBA00022801"/>
    </source>
</evidence>
<accession>A0A3Q8XPW4</accession>
<dbReference type="GO" id="GO:0004382">
    <property type="term" value="F:GDP phosphatase activity"/>
    <property type="evidence" value="ECO:0007669"/>
    <property type="project" value="TreeGrafter"/>
</dbReference>
<evidence type="ECO:0000256" key="4">
    <source>
        <dbReference type="ARBA" id="ARBA00022837"/>
    </source>
</evidence>
<dbReference type="EMBL" id="CP032509">
    <property type="protein sequence ID" value="AZN71460.1"/>
    <property type="molecule type" value="Genomic_DNA"/>
</dbReference>
<dbReference type="OrthoDB" id="6240595at2"/>
<dbReference type="KEGG" id="abaw:D5400_09450"/>
<evidence type="ECO:0000256" key="5">
    <source>
        <dbReference type="ARBA" id="ARBA00025738"/>
    </source>
</evidence>
<dbReference type="PANTHER" id="PTHR13023:SF3">
    <property type="entry name" value="SOLUBLE CALCIUM-ACTIVATED NUCLEOTIDASE 1"/>
    <property type="match status" value="1"/>
</dbReference>
<comment type="similarity">
    <text evidence="5">Belongs to the apyrase family.</text>
</comment>
<dbReference type="InterPro" id="IPR009283">
    <property type="entry name" value="Apyrase"/>
</dbReference>
<organism evidence="6 7">
    <name type="scientific">Georhizobium profundi</name>
    <dbReference type="NCBI Taxonomy" id="2341112"/>
    <lineage>
        <taxon>Bacteria</taxon>
        <taxon>Pseudomonadati</taxon>
        <taxon>Pseudomonadota</taxon>
        <taxon>Alphaproteobacteria</taxon>
        <taxon>Hyphomicrobiales</taxon>
        <taxon>Rhizobiaceae</taxon>
        <taxon>Georhizobium</taxon>
    </lineage>
</organism>
<dbReference type="Proteomes" id="UP000268192">
    <property type="component" value="Chromosome"/>
</dbReference>
<dbReference type="PANTHER" id="PTHR13023">
    <property type="entry name" value="APYRASE"/>
    <property type="match status" value="1"/>
</dbReference>
<keyword evidence="4" id="KW-0106">Calcium</keyword>
<sequence>MPRDRERLERYDATTSSYMIMQITDEDRASQITLEDGETYFMARLRFDRAHREVDEEGQVRYRFEHIPDDAGGEVHVFSKFGEVDTNTFRGGEFSEMLKWGRHMLVFDDRTGIVGELRGENHMIIPRQMLMTGSGDEAQKGFKCEWATLVGDELIVGSHGKVRQEEWIKRLGPEGYAVASEDWSHVYRRIREACKVGDAGYIVHEAAEWHPYRERWYFFPRKVSTEPFHEPTDEREKGNNLLIEADAQFQTIEVRQVGTRVPERGPSSIKLIPGHPDEFLYMKSVEIGGKTESWIGAADISGNVLAEEEKLGNFKCEGIEIA</sequence>
<gene>
    <name evidence="6" type="ORF">D5400_09450</name>
</gene>
<keyword evidence="2" id="KW-0479">Metal-binding</keyword>
<dbReference type="GO" id="GO:0030166">
    <property type="term" value="P:proteoglycan biosynthetic process"/>
    <property type="evidence" value="ECO:0007669"/>
    <property type="project" value="TreeGrafter"/>
</dbReference>
<name>A0A3Q8XPW4_9HYPH</name>
<dbReference type="InterPro" id="IPR036258">
    <property type="entry name" value="Apyrase_sf"/>
</dbReference>
<dbReference type="GO" id="GO:0045134">
    <property type="term" value="F:UDP phosphatase activity"/>
    <property type="evidence" value="ECO:0007669"/>
    <property type="project" value="TreeGrafter"/>
</dbReference>
<protein>
    <submittedName>
        <fullName evidence="6">Uncharacterized protein</fullName>
    </submittedName>
</protein>
<evidence type="ECO:0000256" key="2">
    <source>
        <dbReference type="ARBA" id="ARBA00022723"/>
    </source>
</evidence>
<dbReference type="Pfam" id="PF06079">
    <property type="entry name" value="Apyrase"/>
    <property type="match status" value="1"/>
</dbReference>
<evidence type="ECO:0000313" key="7">
    <source>
        <dbReference type="Proteomes" id="UP000268192"/>
    </source>
</evidence>